<dbReference type="Pfam" id="PF02481">
    <property type="entry name" value="DNA_processg_A"/>
    <property type="match status" value="1"/>
</dbReference>
<dbReference type="EMBL" id="BAABJO010000007">
    <property type="protein sequence ID" value="GAA5119095.1"/>
    <property type="molecule type" value="Genomic_DNA"/>
</dbReference>
<dbReference type="Gene3D" id="3.40.50.450">
    <property type="match status" value="1"/>
</dbReference>
<feature type="compositionally biased region" description="Basic and acidic residues" evidence="2">
    <location>
        <begin position="446"/>
        <end position="459"/>
    </location>
</feature>
<feature type="domain" description="Smf/DprA SLOG" evidence="3">
    <location>
        <begin position="104"/>
        <end position="239"/>
    </location>
</feature>
<dbReference type="InterPro" id="IPR036691">
    <property type="entry name" value="Endo/exonu/phosph_ase_sf"/>
</dbReference>
<gene>
    <name evidence="4" type="ORF">GCM10023320_24300</name>
</gene>
<evidence type="ECO:0000256" key="2">
    <source>
        <dbReference type="SAM" id="MobiDB-lite"/>
    </source>
</evidence>
<keyword evidence="5" id="KW-1185">Reference proteome</keyword>
<organism evidence="4 5">
    <name type="scientific">Pseudonocardia adelaidensis</name>
    <dbReference type="NCBI Taxonomy" id="648754"/>
    <lineage>
        <taxon>Bacteria</taxon>
        <taxon>Bacillati</taxon>
        <taxon>Actinomycetota</taxon>
        <taxon>Actinomycetes</taxon>
        <taxon>Pseudonocardiales</taxon>
        <taxon>Pseudonocardiaceae</taxon>
        <taxon>Pseudonocardia</taxon>
    </lineage>
</organism>
<name>A0ABP9NM56_9PSEU</name>
<dbReference type="Proteomes" id="UP001500804">
    <property type="component" value="Unassembled WGS sequence"/>
</dbReference>
<dbReference type="PANTHER" id="PTHR43022:SF1">
    <property type="entry name" value="PROTEIN SMF"/>
    <property type="match status" value="1"/>
</dbReference>
<dbReference type="InterPro" id="IPR057666">
    <property type="entry name" value="DrpA_SLOG"/>
</dbReference>
<dbReference type="InterPro" id="IPR003488">
    <property type="entry name" value="DprA"/>
</dbReference>
<feature type="region of interest" description="Disordered" evidence="2">
    <location>
        <begin position="432"/>
        <end position="467"/>
    </location>
</feature>
<accession>A0ABP9NM56</accession>
<evidence type="ECO:0000256" key="1">
    <source>
        <dbReference type="ARBA" id="ARBA00006525"/>
    </source>
</evidence>
<sequence>MSEEAWAYLSRVAEPPAPGVAALAARLGPVEAAERIRSGRVSDRVAAETHDRHRVWRAEADLAAAAAVGARLVTPGHAEWPTGLFDACTTTGDAGTTTWAPALAPPVALWVRGPARLTECCERAVAVIGSRAATNYGTHLASDLGAGLARGGKSVVAAASQGIDAAALKGVLAVAGISLAMRPSGIDQPVPRPLAPLLEAVTATGLVVSEYPPGVAPSRTRLIARSRLLAALSRATVVSRLPLQEVREVSAFPDGLRPIQVDDTAPEVSTVGRAVLIGQVQAGGHTVSLVTCHLKSKLLTFPGGRFSTSDDAERARFAAFALYRRAAEAVTVRQAATELLAGNGQHRAVIVLGDLNDEPEAATTQILHGPPGSEIGTGGYSQPDRGDGQRLWNLAARIPQPQRYTRIYRGRPELIDHILASHQVTQAVADGDVTAGPAPASIEDNPNVRRDAPGSDHRPVVATINLP</sequence>
<comment type="similarity">
    <text evidence="1">Belongs to the DprA/Smf family.</text>
</comment>
<dbReference type="SUPFAM" id="SSF102405">
    <property type="entry name" value="MCP/YpsA-like"/>
    <property type="match status" value="1"/>
</dbReference>
<protein>
    <recommendedName>
        <fullName evidence="3">Smf/DprA SLOG domain-containing protein</fullName>
    </recommendedName>
</protein>
<reference evidence="5" key="1">
    <citation type="journal article" date="2019" name="Int. J. Syst. Evol. Microbiol.">
        <title>The Global Catalogue of Microorganisms (GCM) 10K type strain sequencing project: providing services to taxonomists for standard genome sequencing and annotation.</title>
        <authorList>
            <consortium name="The Broad Institute Genomics Platform"/>
            <consortium name="The Broad Institute Genome Sequencing Center for Infectious Disease"/>
            <person name="Wu L."/>
            <person name="Ma J."/>
        </authorList>
    </citation>
    <scope>NUCLEOTIDE SEQUENCE [LARGE SCALE GENOMIC DNA]</scope>
    <source>
        <strain evidence="5">JCM 18302</strain>
    </source>
</reference>
<proteinExistence type="inferred from homology"/>
<evidence type="ECO:0000313" key="5">
    <source>
        <dbReference type="Proteomes" id="UP001500804"/>
    </source>
</evidence>
<dbReference type="Gene3D" id="3.60.10.10">
    <property type="entry name" value="Endonuclease/exonuclease/phosphatase"/>
    <property type="match status" value="1"/>
</dbReference>
<evidence type="ECO:0000313" key="4">
    <source>
        <dbReference type="EMBL" id="GAA5119095.1"/>
    </source>
</evidence>
<evidence type="ECO:0000259" key="3">
    <source>
        <dbReference type="Pfam" id="PF02481"/>
    </source>
</evidence>
<dbReference type="SUPFAM" id="SSF56219">
    <property type="entry name" value="DNase I-like"/>
    <property type="match status" value="1"/>
</dbReference>
<comment type="caution">
    <text evidence="4">The sequence shown here is derived from an EMBL/GenBank/DDBJ whole genome shotgun (WGS) entry which is preliminary data.</text>
</comment>
<dbReference type="PANTHER" id="PTHR43022">
    <property type="entry name" value="PROTEIN SMF"/>
    <property type="match status" value="1"/>
</dbReference>